<evidence type="ECO:0000313" key="5">
    <source>
        <dbReference type="Proteomes" id="UP001237642"/>
    </source>
</evidence>
<evidence type="ECO:0000256" key="1">
    <source>
        <dbReference type="PROSITE-ProRule" id="PRU00325"/>
    </source>
</evidence>
<reference evidence="4" key="1">
    <citation type="submission" date="2023-02" db="EMBL/GenBank/DDBJ databases">
        <title>Genome of toxic invasive species Heracleum sosnowskyi carries increased number of genes despite the absence of recent whole-genome duplications.</title>
        <authorList>
            <person name="Schelkunov M."/>
            <person name="Shtratnikova V."/>
            <person name="Makarenko M."/>
            <person name="Klepikova A."/>
            <person name="Omelchenko D."/>
            <person name="Novikova G."/>
            <person name="Obukhova E."/>
            <person name="Bogdanov V."/>
            <person name="Penin A."/>
            <person name="Logacheva M."/>
        </authorList>
    </citation>
    <scope>NUCLEOTIDE SEQUENCE</scope>
    <source>
        <strain evidence="4">Hsosn_3</strain>
        <tissue evidence="4">Leaf</tissue>
    </source>
</reference>
<dbReference type="PROSITE" id="PS50966">
    <property type="entry name" value="ZF_SWIM"/>
    <property type="match status" value="1"/>
</dbReference>
<sequence length="313" mass="37207">MKDYNKWAKQSRTIEKSEESWINLRDKYEPNFEEPLTEPRKNMKKSWKWVSNMYEKRRHWVKAYLKQTFFAGMKSSQRSESMHSYFDGYVNISTPLSEFVKQYENAIANRRDAEDSEDLVSMTTTPDFTEMHTLEAHAGRLYCRNIFKIFQIEFGQFLYCQHNKKVVTENVEKSYEVDFRESGKPHIVDVNVSTQFFKCSCAKFETWGIPSKHILYIMKQKLRLKVIPDAHILPRWTLSVRYKITSILYGENGDVAEINETDHSKEVTALEVWTLRGDLNILYEKVITRRDLYAIVGKTIRECWDKIDKIEKI</sequence>
<dbReference type="AlphaFoldDB" id="A0AAD8H7T9"/>
<gene>
    <name evidence="4" type="ORF">POM88_045748</name>
</gene>
<dbReference type="GO" id="GO:0006355">
    <property type="term" value="P:regulation of DNA-templated transcription"/>
    <property type="evidence" value="ECO:0007669"/>
    <property type="project" value="UniProtKB-UniRule"/>
</dbReference>
<dbReference type="InterPro" id="IPR031052">
    <property type="entry name" value="FHY3/FAR1"/>
</dbReference>
<evidence type="ECO:0000259" key="3">
    <source>
        <dbReference type="PROSITE" id="PS50966"/>
    </source>
</evidence>
<keyword evidence="2" id="KW-0479">Metal-binding</keyword>
<keyword evidence="1 2" id="KW-0863">Zinc-finger</keyword>
<keyword evidence="2" id="KW-0539">Nucleus</keyword>
<keyword evidence="2" id="KW-0862">Zinc</keyword>
<evidence type="ECO:0000256" key="2">
    <source>
        <dbReference type="RuleBase" id="RU367018"/>
    </source>
</evidence>
<dbReference type="GO" id="GO:0008270">
    <property type="term" value="F:zinc ion binding"/>
    <property type="evidence" value="ECO:0007669"/>
    <property type="project" value="UniProtKB-UniRule"/>
</dbReference>
<dbReference type="Proteomes" id="UP001237642">
    <property type="component" value="Unassembled WGS sequence"/>
</dbReference>
<proteinExistence type="inferred from homology"/>
<feature type="domain" description="SWIM-type" evidence="3">
    <location>
        <begin position="188"/>
        <end position="222"/>
    </location>
</feature>
<dbReference type="InterPro" id="IPR007527">
    <property type="entry name" value="Znf_SWIM"/>
</dbReference>
<dbReference type="GO" id="GO:0005634">
    <property type="term" value="C:nucleus"/>
    <property type="evidence" value="ECO:0007669"/>
    <property type="project" value="UniProtKB-SubCell"/>
</dbReference>
<organism evidence="4 5">
    <name type="scientific">Heracleum sosnowskyi</name>
    <dbReference type="NCBI Taxonomy" id="360622"/>
    <lineage>
        <taxon>Eukaryota</taxon>
        <taxon>Viridiplantae</taxon>
        <taxon>Streptophyta</taxon>
        <taxon>Embryophyta</taxon>
        <taxon>Tracheophyta</taxon>
        <taxon>Spermatophyta</taxon>
        <taxon>Magnoliopsida</taxon>
        <taxon>eudicotyledons</taxon>
        <taxon>Gunneridae</taxon>
        <taxon>Pentapetalae</taxon>
        <taxon>asterids</taxon>
        <taxon>campanulids</taxon>
        <taxon>Apiales</taxon>
        <taxon>Apiaceae</taxon>
        <taxon>Apioideae</taxon>
        <taxon>apioid superclade</taxon>
        <taxon>Tordylieae</taxon>
        <taxon>Tordyliinae</taxon>
        <taxon>Heracleum</taxon>
    </lineage>
</organism>
<accession>A0AAD8H7T9</accession>
<dbReference type="PANTHER" id="PTHR31669:SF304">
    <property type="entry name" value="PROTEIN FAR1-RELATED SEQUENCE"/>
    <property type="match status" value="1"/>
</dbReference>
<reference evidence="4" key="2">
    <citation type="submission" date="2023-05" db="EMBL/GenBank/DDBJ databases">
        <authorList>
            <person name="Schelkunov M.I."/>
        </authorList>
    </citation>
    <scope>NUCLEOTIDE SEQUENCE</scope>
    <source>
        <strain evidence="4">Hsosn_3</strain>
        <tissue evidence="4">Leaf</tissue>
    </source>
</reference>
<keyword evidence="5" id="KW-1185">Reference proteome</keyword>
<dbReference type="EMBL" id="JAUIZM010000010">
    <property type="protein sequence ID" value="KAK1361274.1"/>
    <property type="molecule type" value="Genomic_DNA"/>
</dbReference>
<name>A0AAD8H7T9_9APIA</name>
<protein>
    <recommendedName>
        <fullName evidence="2">Protein FAR1-RELATED SEQUENCE</fullName>
    </recommendedName>
</protein>
<dbReference type="PANTHER" id="PTHR31669">
    <property type="entry name" value="PROTEIN FAR1-RELATED SEQUENCE 10-RELATED"/>
    <property type="match status" value="1"/>
</dbReference>
<comment type="function">
    <text evidence="2">Putative transcription activator involved in regulating light control of development.</text>
</comment>
<comment type="caution">
    <text evidence="4">The sequence shown here is derived from an EMBL/GenBank/DDBJ whole genome shotgun (WGS) entry which is preliminary data.</text>
</comment>
<comment type="similarity">
    <text evidence="2">Belongs to the FHY3/FAR1 family.</text>
</comment>
<comment type="subcellular location">
    <subcellularLocation>
        <location evidence="2">Nucleus</location>
    </subcellularLocation>
</comment>
<evidence type="ECO:0000313" key="4">
    <source>
        <dbReference type="EMBL" id="KAK1361274.1"/>
    </source>
</evidence>